<sequence length="92" mass="10454">MEELSISTSAHFVHHSGFQINKDGTRDMLSVASFTEEGRERVVGHFLFLRNKTVRLNAVFQTVKLPTSITNLNTSLTNVNTNNLSHLFFLKF</sequence>
<evidence type="ECO:0000313" key="2">
    <source>
        <dbReference type="Proteomes" id="UP000469890"/>
    </source>
</evidence>
<comment type="caution">
    <text evidence="1">The sequence shown here is derived from an EMBL/GenBank/DDBJ whole genome shotgun (WGS) entry which is preliminary data.</text>
</comment>
<reference evidence="1 2" key="1">
    <citation type="submission" date="2019-09" db="EMBL/GenBank/DDBJ databases">
        <authorList>
            <consortium name="DOE Joint Genome Institute"/>
            <person name="Mondo S.J."/>
            <person name="Navarro-Mendoza M.I."/>
            <person name="Perez-Arques C."/>
            <person name="Panchal S."/>
            <person name="Nicolas F.E."/>
            <person name="Ganguly P."/>
            <person name="Pangilinan J."/>
            <person name="Grigoriev I."/>
            <person name="Heitman J."/>
            <person name="Sanya K."/>
            <person name="Garre V."/>
        </authorList>
    </citation>
    <scope>NUCLEOTIDE SEQUENCE [LARGE SCALE GENOMIC DNA]</scope>
    <source>
        <strain evidence="1 2">MU402</strain>
    </source>
</reference>
<proteinExistence type="predicted"/>
<dbReference type="Proteomes" id="UP000469890">
    <property type="component" value="Unassembled WGS sequence"/>
</dbReference>
<dbReference type="EMBL" id="JAAECE010000005">
    <property type="protein sequence ID" value="KAF1801333.1"/>
    <property type="molecule type" value="Genomic_DNA"/>
</dbReference>
<dbReference type="AlphaFoldDB" id="A0A8H4F296"/>
<organism evidence="1 2">
    <name type="scientific">Mucor circinelloides f. lusitanicus</name>
    <name type="common">Mucor racemosus var. lusitanicus</name>
    <dbReference type="NCBI Taxonomy" id="29924"/>
    <lineage>
        <taxon>Eukaryota</taxon>
        <taxon>Fungi</taxon>
        <taxon>Fungi incertae sedis</taxon>
        <taxon>Mucoromycota</taxon>
        <taxon>Mucoromycotina</taxon>
        <taxon>Mucoromycetes</taxon>
        <taxon>Mucorales</taxon>
        <taxon>Mucorineae</taxon>
        <taxon>Mucoraceae</taxon>
        <taxon>Mucor</taxon>
    </lineage>
</organism>
<accession>A0A8H4F296</accession>
<name>A0A8H4F296_MUCCL</name>
<evidence type="ECO:0000313" key="1">
    <source>
        <dbReference type="EMBL" id="KAF1801333.1"/>
    </source>
</evidence>
<feature type="non-terminal residue" evidence="1">
    <location>
        <position position="1"/>
    </location>
</feature>
<gene>
    <name evidence="1" type="ORF">FB192DRAFT_1385289</name>
</gene>
<protein>
    <submittedName>
        <fullName evidence="1">Uncharacterized protein</fullName>
    </submittedName>
</protein>